<dbReference type="PANTHER" id="PTHR43591">
    <property type="entry name" value="METHYLTRANSFERASE"/>
    <property type="match status" value="1"/>
</dbReference>
<feature type="region of interest" description="Disordered" evidence="1">
    <location>
        <begin position="424"/>
        <end position="454"/>
    </location>
</feature>
<dbReference type="InterPro" id="IPR029063">
    <property type="entry name" value="SAM-dependent_MTases_sf"/>
</dbReference>
<proteinExistence type="predicted"/>
<dbReference type="EMBL" id="KN824321">
    <property type="protein sequence ID" value="KIM24711.1"/>
    <property type="molecule type" value="Genomic_DNA"/>
</dbReference>
<reference evidence="2 3" key="1">
    <citation type="submission" date="2014-04" db="EMBL/GenBank/DDBJ databases">
        <authorList>
            <consortium name="DOE Joint Genome Institute"/>
            <person name="Kuo A."/>
            <person name="Zuccaro A."/>
            <person name="Kohler A."/>
            <person name="Nagy L.G."/>
            <person name="Floudas D."/>
            <person name="Copeland A."/>
            <person name="Barry K.W."/>
            <person name="Cichocki N."/>
            <person name="Veneault-Fourrey C."/>
            <person name="LaButti K."/>
            <person name="Lindquist E.A."/>
            <person name="Lipzen A."/>
            <person name="Lundell T."/>
            <person name="Morin E."/>
            <person name="Murat C."/>
            <person name="Sun H."/>
            <person name="Tunlid A."/>
            <person name="Henrissat B."/>
            <person name="Grigoriev I.V."/>
            <person name="Hibbett D.S."/>
            <person name="Martin F."/>
            <person name="Nordberg H.P."/>
            <person name="Cantor M.N."/>
            <person name="Hua S.X."/>
        </authorList>
    </citation>
    <scope>NUCLEOTIDE SEQUENCE [LARGE SCALE GENOMIC DNA]</scope>
    <source>
        <strain evidence="2 3">MAFF 305830</strain>
    </source>
</reference>
<name>A0A0C3AZN7_SERVB</name>
<protein>
    <recommendedName>
        <fullName evidence="4">Methyltransferase domain-containing protein</fullName>
    </recommendedName>
</protein>
<feature type="compositionally biased region" description="Pro residues" evidence="1">
    <location>
        <begin position="441"/>
        <end position="451"/>
    </location>
</feature>
<feature type="compositionally biased region" description="Polar residues" evidence="1">
    <location>
        <begin position="36"/>
        <end position="53"/>
    </location>
</feature>
<keyword evidence="3" id="KW-1185">Reference proteome</keyword>
<evidence type="ECO:0008006" key="4">
    <source>
        <dbReference type="Google" id="ProtNLM"/>
    </source>
</evidence>
<dbReference type="STRING" id="933852.A0A0C3AZN7"/>
<dbReference type="PANTHER" id="PTHR43591:SF105">
    <property type="entry name" value="METHYLTRANSFERASE DOMAIN-CONTAINING PROTEIN-RELATED"/>
    <property type="match status" value="1"/>
</dbReference>
<sequence>MNTDQVPIGHNGPSKIKSAPSEPGSSYNNHARFDQMPQNYTESQADATATTGSHVEYPSRSKQPAHAPNGNTDNFKGRTVDPSDTGRTTDDASFYSYHSARDLANFVKDFYGRTFNNQSDIYMMPSDSAEYQRLNKQHYAFVLGLNGLFPCADSVNELLAPREGERPAILDLGCGSGIWAMEVATQFPHCEVVGLDLAPVPVDIETLPPNCRFEIDNADLGLQHYHNYFDLIYVRCIGSGISDHRKMMLDVEACLKPNGIVFFIDGDQTIYQEDMVTPIAVGQERDEGGNPHDGSWLHRIAREIRYAAVYNGCDVDGLENCIDYGIWDHELIDPSTVKVASMATPLGIWAKARDEDTQQRVLYTGSLVRQDLMGASRGWHPMLLKYGIPQETLDKWSQRIDDELTSDKFRMSMRWRFTWGKRRANTTEDSTSGGDNETPAPTVPPATPPYQPSIADRTDDFRFMDIYHTREEAAAMADLRRLKAKDLPTPMVVKIKKQLSSSG</sequence>
<dbReference type="GO" id="GO:0008168">
    <property type="term" value="F:methyltransferase activity"/>
    <property type="evidence" value="ECO:0007669"/>
    <property type="project" value="TreeGrafter"/>
</dbReference>
<evidence type="ECO:0000313" key="3">
    <source>
        <dbReference type="Proteomes" id="UP000054097"/>
    </source>
</evidence>
<dbReference type="Pfam" id="PF13489">
    <property type="entry name" value="Methyltransf_23"/>
    <property type="match status" value="1"/>
</dbReference>
<reference evidence="3" key="2">
    <citation type="submission" date="2015-01" db="EMBL/GenBank/DDBJ databases">
        <title>Evolutionary Origins and Diversification of the Mycorrhizal Mutualists.</title>
        <authorList>
            <consortium name="DOE Joint Genome Institute"/>
            <consortium name="Mycorrhizal Genomics Consortium"/>
            <person name="Kohler A."/>
            <person name="Kuo A."/>
            <person name="Nagy L.G."/>
            <person name="Floudas D."/>
            <person name="Copeland A."/>
            <person name="Barry K.W."/>
            <person name="Cichocki N."/>
            <person name="Veneault-Fourrey C."/>
            <person name="LaButti K."/>
            <person name="Lindquist E.A."/>
            <person name="Lipzen A."/>
            <person name="Lundell T."/>
            <person name="Morin E."/>
            <person name="Murat C."/>
            <person name="Riley R."/>
            <person name="Ohm R."/>
            <person name="Sun H."/>
            <person name="Tunlid A."/>
            <person name="Henrissat B."/>
            <person name="Grigoriev I.V."/>
            <person name="Hibbett D.S."/>
            <person name="Martin F."/>
        </authorList>
    </citation>
    <scope>NUCLEOTIDE SEQUENCE [LARGE SCALE GENOMIC DNA]</scope>
    <source>
        <strain evidence="3">MAFF 305830</strain>
    </source>
</reference>
<evidence type="ECO:0000256" key="1">
    <source>
        <dbReference type="SAM" id="MobiDB-lite"/>
    </source>
</evidence>
<gene>
    <name evidence="2" type="ORF">M408DRAFT_26825</name>
</gene>
<organism evidence="2 3">
    <name type="scientific">Serendipita vermifera MAFF 305830</name>
    <dbReference type="NCBI Taxonomy" id="933852"/>
    <lineage>
        <taxon>Eukaryota</taxon>
        <taxon>Fungi</taxon>
        <taxon>Dikarya</taxon>
        <taxon>Basidiomycota</taxon>
        <taxon>Agaricomycotina</taxon>
        <taxon>Agaricomycetes</taxon>
        <taxon>Sebacinales</taxon>
        <taxon>Serendipitaceae</taxon>
        <taxon>Serendipita</taxon>
    </lineage>
</organism>
<evidence type="ECO:0000313" key="2">
    <source>
        <dbReference type="EMBL" id="KIM24711.1"/>
    </source>
</evidence>
<dbReference type="SUPFAM" id="SSF53335">
    <property type="entry name" value="S-adenosyl-L-methionine-dependent methyltransferases"/>
    <property type="match status" value="1"/>
</dbReference>
<dbReference type="CDD" id="cd02440">
    <property type="entry name" value="AdoMet_MTases"/>
    <property type="match status" value="1"/>
</dbReference>
<dbReference type="OrthoDB" id="2013972at2759"/>
<accession>A0A0C3AZN7</accession>
<dbReference type="Gene3D" id="3.40.50.150">
    <property type="entry name" value="Vaccinia Virus protein VP39"/>
    <property type="match status" value="1"/>
</dbReference>
<dbReference type="Proteomes" id="UP000054097">
    <property type="component" value="Unassembled WGS sequence"/>
</dbReference>
<feature type="region of interest" description="Disordered" evidence="1">
    <location>
        <begin position="1"/>
        <end position="90"/>
    </location>
</feature>
<dbReference type="AlphaFoldDB" id="A0A0C3AZN7"/>
<dbReference type="HOGENOM" id="CLU_010595_5_0_1"/>